<dbReference type="Proteomes" id="UP000324222">
    <property type="component" value="Unassembled WGS sequence"/>
</dbReference>
<feature type="compositionally biased region" description="Basic and acidic residues" evidence="1">
    <location>
        <begin position="1"/>
        <end position="10"/>
    </location>
</feature>
<feature type="region of interest" description="Disordered" evidence="1">
    <location>
        <begin position="1"/>
        <end position="37"/>
    </location>
</feature>
<dbReference type="EMBL" id="VSRR010037642">
    <property type="protein sequence ID" value="MPC73836.1"/>
    <property type="molecule type" value="Genomic_DNA"/>
</dbReference>
<gene>
    <name evidence="2" type="ORF">E2C01_068176</name>
</gene>
<evidence type="ECO:0000313" key="2">
    <source>
        <dbReference type="EMBL" id="MPC73836.1"/>
    </source>
</evidence>
<organism evidence="2 3">
    <name type="scientific">Portunus trituberculatus</name>
    <name type="common">Swimming crab</name>
    <name type="synonym">Neptunus trituberculatus</name>
    <dbReference type="NCBI Taxonomy" id="210409"/>
    <lineage>
        <taxon>Eukaryota</taxon>
        <taxon>Metazoa</taxon>
        <taxon>Ecdysozoa</taxon>
        <taxon>Arthropoda</taxon>
        <taxon>Crustacea</taxon>
        <taxon>Multicrustacea</taxon>
        <taxon>Malacostraca</taxon>
        <taxon>Eumalacostraca</taxon>
        <taxon>Eucarida</taxon>
        <taxon>Decapoda</taxon>
        <taxon>Pleocyemata</taxon>
        <taxon>Brachyura</taxon>
        <taxon>Eubrachyura</taxon>
        <taxon>Portunoidea</taxon>
        <taxon>Portunidae</taxon>
        <taxon>Portuninae</taxon>
        <taxon>Portunus</taxon>
    </lineage>
</organism>
<accession>A0A5B7HVU4</accession>
<dbReference type="AlphaFoldDB" id="A0A5B7HVU4"/>
<evidence type="ECO:0000313" key="3">
    <source>
        <dbReference type="Proteomes" id="UP000324222"/>
    </source>
</evidence>
<proteinExistence type="predicted"/>
<evidence type="ECO:0000256" key="1">
    <source>
        <dbReference type="SAM" id="MobiDB-lite"/>
    </source>
</evidence>
<protein>
    <submittedName>
        <fullName evidence="2">Uncharacterized protein</fullName>
    </submittedName>
</protein>
<reference evidence="2 3" key="1">
    <citation type="submission" date="2019-05" db="EMBL/GenBank/DDBJ databases">
        <title>Another draft genome of Portunus trituberculatus and its Hox gene families provides insights of decapod evolution.</title>
        <authorList>
            <person name="Jeong J.-H."/>
            <person name="Song I."/>
            <person name="Kim S."/>
            <person name="Choi T."/>
            <person name="Kim D."/>
            <person name="Ryu S."/>
            <person name="Kim W."/>
        </authorList>
    </citation>
    <scope>NUCLEOTIDE SEQUENCE [LARGE SCALE GENOMIC DNA]</scope>
    <source>
        <tissue evidence="2">Muscle</tissue>
    </source>
</reference>
<feature type="compositionally biased region" description="Pro residues" evidence="1">
    <location>
        <begin position="25"/>
        <end position="34"/>
    </location>
</feature>
<keyword evidence="3" id="KW-1185">Reference proteome</keyword>
<name>A0A5B7HVU4_PORTR</name>
<comment type="caution">
    <text evidence="2">The sequence shown here is derived from an EMBL/GenBank/DDBJ whole genome shotgun (WGS) entry which is preliminary data.</text>
</comment>
<sequence>MDMESKDWQMRGRPAGVTVTSSPVFPRPTPPSTVPPRLARTSMAQHVVLPATAMRASHYLLPCSGSTHHLSVWLNRVKTRVDVGAL</sequence>